<dbReference type="InterPro" id="IPR036890">
    <property type="entry name" value="HATPase_C_sf"/>
</dbReference>
<comment type="caution">
    <text evidence="11">The sequence shown here is derived from an EMBL/GenBank/DDBJ whole genome shotgun (WGS) entry which is preliminary data.</text>
</comment>
<feature type="transmembrane region" description="Helical" evidence="9">
    <location>
        <begin position="119"/>
        <end position="136"/>
    </location>
</feature>
<feature type="domain" description="Signal transduction histidine kinase subgroup 3 dimerisation and phosphoacceptor" evidence="10">
    <location>
        <begin position="200"/>
        <end position="265"/>
    </location>
</feature>
<sequence>MPHRSWPLHPGAGFGCGLVAIGLLLWLPSAAEGDHDLGPVPAPGSAAWWMVVAVLLTQAVAVAWTRCAPAVVLPGSTAVALVLVPVVPGPAFTVTVVAVLVAVFLAAVAHPLRRLGVPLLVAGVLLATGWFLTAGAHDASEVGVAVVAAALQALLVIGLPLLLGSVIAARRDAHEARRLELVALRGEQDALLQAAISRQRTALSRELHDIAAHHMSGIAMMAAAVTRQIDSDPETAKRSVSQIREQSRAVLADLRRLVGLLREEADVARPVETLDALSALVEARRAAGTEITLLAPAGHVEVGPLSQLVAYRMVQESLANAAAHAPGASCVVEVGVPRGGRLTVSVRNGVPTGPDPGPGGGFGLVGMAERAQLVGADLDHGPTSEGGWEVRLGLPLGETVSTMCAPATLPEAPHDPRAHRR</sequence>
<dbReference type="SUPFAM" id="SSF55874">
    <property type="entry name" value="ATPase domain of HSP90 chaperone/DNA topoisomerase II/histidine kinase"/>
    <property type="match status" value="1"/>
</dbReference>
<dbReference type="AlphaFoldDB" id="A0A263CW62"/>
<evidence type="ECO:0000256" key="4">
    <source>
        <dbReference type="ARBA" id="ARBA00022679"/>
    </source>
</evidence>
<dbReference type="PROSITE" id="PS51257">
    <property type="entry name" value="PROKAR_LIPOPROTEIN"/>
    <property type="match status" value="1"/>
</dbReference>
<dbReference type="Gene3D" id="3.30.565.10">
    <property type="entry name" value="Histidine kinase-like ATPase, C-terminal domain"/>
    <property type="match status" value="1"/>
</dbReference>
<evidence type="ECO:0000256" key="8">
    <source>
        <dbReference type="ARBA" id="ARBA00023012"/>
    </source>
</evidence>
<evidence type="ECO:0000256" key="1">
    <source>
        <dbReference type="ARBA" id="ARBA00000085"/>
    </source>
</evidence>
<dbReference type="EC" id="2.7.13.3" evidence="2"/>
<dbReference type="GO" id="GO:0016020">
    <property type="term" value="C:membrane"/>
    <property type="evidence" value="ECO:0007669"/>
    <property type="project" value="InterPro"/>
</dbReference>
<evidence type="ECO:0000313" key="11">
    <source>
        <dbReference type="EMBL" id="OZM70374.1"/>
    </source>
</evidence>
<dbReference type="Pfam" id="PF07730">
    <property type="entry name" value="HisKA_3"/>
    <property type="match status" value="1"/>
</dbReference>
<evidence type="ECO:0000259" key="10">
    <source>
        <dbReference type="Pfam" id="PF07730"/>
    </source>
</evidence>
<dbReference type="InParanoid" id="A0A263CW62"/>
<keyword evidence="9" id="KW-0472">Membrane</keyword>
<dbReference type="Gene3D" id="1.20.5.1930">
    <property type="match status" value="1"/>
</dbReference>
<evidence type="ECO:0000256" key="5">
    <source>
        <dbReference type="ARBA" id="ARBA00022741"/>
    </source>
</evidence>
<protein>
    <recommendedName>
        <fullName evidence="2">histidine kinase</fullName>
        <ecNumber evidence="2">2.7.13.3</ecNumber>
    </recommendedName>
</protein>
<keyword evidence="5" id="KW-0547">Nucleotide-binding</keyword>
<dbReference type="InterPro" id="IPR011712">
    <property type="entry name" value="Sig_transdc_His_kin_sub3_dim/P"/>
</dbReference>
<feature type="transmembrane region" description="Helical" evidence="9">
    <location>
        <begin position="71"/>
        <end position="88"/>
    </location>
</feature>
<evidence type="ECO:0000256" key="7">
    <source>
        <dbReference type="ARBA" id="ARBA00022840"/>
    </source>
</evidence>
<proteinExistence type="predicted"/>
<dbReference type="EMBL" id="NKYE01000021">
    <property type="protein sequence ID" value="OZM70374.1"/>
    <property type="molecule type" value="Genomic_DNA"/>
</dbReference>
<dbReference type="Proteomes" id="UP000242444">
    <property type="component" value="Unassembled WGS sequence"/>
</dbReference>
<dbReference type="GO" id="GO:0000155">
    <property type="term" value="F:phosphorelay sensor kinase activity"/>
    <property type="evidence" value="ECO:0007669"/>
    <property type="project" value="InterPro"/>
</dbReference>
<keyword evidence="3" id="KW-0597">Phosphoprotein</keyword>
<keyword evidence="12" id="KW-1185">Reference proteome</keyword>
<feature type="transmembrane region" description="Helical" evidence="9">
    <location>
        <begin position="46"/>
        <end position="64"/>
    </location>
</feature>
<keyword evidence="9" id="KW-0812">Transmembrane</keyword>
<keyword evidence="6 11" id="KW-0418">Kinase</keyword>
<reference evidence="11 12" key="1">
    <citation type="submission" date="2017-07" db="EMBL/GenBank/DDBJ databases">
        <title>Amycolatopsis antarcticus sp. nov., isolated from the surface of an Antarcticus brown macroalga.</title>
        <authorList>
            <person name="Wang J."/>
            <person name="Leiva S."/>
            <person name="Huang J."/>
            <person name="Huang Y."/>
        </authorList>
    </citation>
    <scope>NUCLEOTIDE SEQUENCE [LARGE SCALE GENOMIC DNA]</scope>
    <source>
        <strain evidence="11 12">AU-G6</strain>
    </source>
</reference>
<evidence type="ECO:0000313" key="12">
    <source>
        <dbReference type="Proteomes" id="UP000242444"/>
    </source>
</evidence>
<feature type="transmembrane region" description="Helical" evidence="9">
    <location>
        <begin position="94"/>
        <end position="112"/>
    </location>
</feature>
<comment type="catalytic activity">
    <reaction evidence="1">
        <text>ATP + protein L-histidine = ADP + protein N-phospho-L-histidine.</text>
        <dbReference type="EC" id="2.7.13.3"/>
    </reaction>
</comment>
<evidence type="ECO:0000256" key="6">
    <source>
        <dbReference type="ARBA" id="ARBA00022777"/>
    </source>
</evidence>
<keyword evidence="8" id="KW-0902">Two-component regulatory system</keyword>
<keyword evidence="7" id="KW-0067">ATP-binding</keyword>
<organism evidence="11 12">
    <name type="scientific">Amycolatopsis antarctica</name>
    <dbReference type="NCBI Taxonomy" id="1854586"/>
    <lineage>
        <taxon>Bacteria</taxon>
        <taxon>Bacillati</taxon>
        <taxon>Actinomycetota</taxon>
        <taxon>Actinomycetes</taxon>
        <taxon>Pseudonocardiales</taxon>
        <taxon>Pseudonocardiaceae</taxon>
        <taxon>Amycolatopsis</taxon>
    </lineage>
</organism>
<evidence type="ECO:0000256" key="2">
    <source>
        <dbReference type="ARBA" id="ARBA00012438"/>
    </source>
</evidence>
<keyword evidence="9" id="KW-1133">Transmembrane helix</keyword>
<dbReference type="InterPro" id="IPR050482">
    <property type="entry name" value="Sensor_HK_TwoCompSys"/>
</dbReference>
<feature type="transmembrane region" description="Helical" evidence="9">
    <location>
        <begin position="142"/>
        <end position="169"/>
    </location>
</feature>
<keyword evidence="4" id="KW-0808">Transferase</keyword>
<dbReference type="PANTHER" id="PTHR24421">
    <property type="entry name" value="NITRATE/NITRITE SENSOR PROTEIN NARX-RELATED"/>
    <property type="match status" value="1"/>
</dbReference>
<evidence type="ECO:0000256" key="3">
    <source>
        <dbReference type="ARBA" id="ARBA00022553"/>
    </source>
</evidence>
<accession>A0A263CW62</accession>
<gene>
    <name evidence="11" type="ORF">CFN78_26000</name>
</gene>
<dbReference type="GO" id="GO:0005524">
    <property type="term" value="F:ATP binding"/>
    <property type="evidence" value="ECO:0007669"/>
    <property type="project" value="UniProtKB-KW"/>
</dbReference>
<evidence type="ECO:0000256" key="9">
    <source>
        <dbReference type="SAM" id="Phobius"/>
    </source>
</evidence>
<dbReference type="GO" id="GO:0046983">
    <property type="term" value="F:protein dimerization activity"/>
    <property type="evidence" value="ECO:0007669"/>
    <property type="project" value="InterPro"/>
</dbReference>
<name>A0A263CW62_9PSEU</name>
<dbReference type="PANTHER" id="PTHR24421:SF10">
    <property type="entry name" value="NITRATE_NITRITE SENSOR PROTEIN NARQ"/>
    <property type="match status" value="1"/>
</dbReference>